<gene>
    <name evidence="1" type="ORF">ACI1P1_10320</name>
</gene>
<keyword evidence="2" id="KW-1185">Reference proteome</keyword>
<evidence type="ECO:0000313" key="2">
    <source>
        <dbReference type="Proteomes" id="UP001631969"/>
    </source>
</evidence>
<protein>
    <submittedName>
        <fullName evidence="1">Glycosyltransferase family 2 protein</fullName>
    </submittedName>
</protein>
<dbReference type="Proteomes" id="UP001631969">
    <property type="component" value="Unassembled WGS sequence"/>
</dbReference>
<dbReference type="EMBL" id="JBJURJ010000006">
    <property type="protein sequence ID" value="MFM9328682.1"/>
    <property type="molecule type" value="Genomic_DNA"/>
</dbReference>
<organism evidence="1 2">
    <name type="scientific">Paenibacillus mesotrionivorans</name>
    <dbReference type="NCBI Taxonomy" id="3160968"/>
    <lineage>
        <taxon>Bacteria</taxon>
        <taxon>Bacillati</taxon>
        <taxon>Bacillota</taxon>
        <taxon>Bacilli</taxon>
        <taxon>Bacillales</taxon>
        <taxon>Paenibacillaceae</taxon>
        <taxon>Paenibacillus</taxon>
    </lineage>
</organism>
<comment type="caution">
    <text evidence="1">The sequence shown here is derived from an EMBL/GenBank/DDBJ whole genome shotgun (WGS) entry which is preliminary data.</text>
</comment>
<evidence type="ECO:0000313" key="1">
    <source>
        <dbReference type="EMBL" id="MFM9328682.1"/>
    </source>
</evidence>
<sequence length="308" mass="36201">MKRKIAILLTTYNGEKFIQELLDSILVTNHLESLFLYIRDDGSTDNTIRILKQYRAKYKHNIQVYFGKNIGILPGFNFLLKKSLEGDHFYFMFADQDDKWLDVKIDKLVTSLKANDLQKPKLVHSDLYVVNENLDIISESFWQYQYLHSDSINLNQILIQNVVTGCTIGINRKLAEMVYPIPEEAVMHDWWIALTASAFGIIESINEPLVYYRQHSSNTIGAQEYFFSMKKLIEPFVMSKYTRQAEAFYLKYSDKLSESQRKMLNDFIRLSYVNRIHAVKIIFTHSFYKIGFLRNLGLLAKILFQKRK</sequence>
<proteinExistence type="predicted"/>
<reference evidence="1" key="1">
    <citation type="submission" date="2024-12" db="EMBL/GenBank/DDBJ databases">
        <authorList>
            <person name="Wu N."/>
        </authorList>
    </citation>
    <scope>NUCLEOTIDE SEQUENCE</scope>
    <source>
        <strain evidence="1">P15</strain>
    </source>
</reference>
<name>A0ACC7P036_9BACL</name>
<accession>A0ACC7P036</accession>